<sequence length="132" mass="15012">MPSHRDFECWIQCGNERLEEFSRSLDGKDNAVCCWIPSVAGMNFAVHCRNIGCTIDFQCSVCVDGIRMRSLVRRADYTQEEVCDGARVDRKTLRPFVFSSIDLTDESLATFKPNSMFGTIEIIFRLQLSTGQ</sequence>
<accession>A0A4Y7QC26</accession>
<reference evidence="1 2" key="1">
    <citation type="submission" date="2018-06" db="EMBL/GenBank/DDBJ databases">
        <title>A transcriptomic atlas of mushroom development highlights an independent origin of complex multicellularity.</title>
        <authorList>
            <consortium name="DOE Joint Genome Institute"/>
            <person name="Krizsan K."/>
            <person name="Almasi E."/>
            <person name="Merenyi Z."/>
            <person name="Sahu N."/>
            <person name="Viragh M."/>
            <person name="Koszo T."/>
            <person name="Mondo S."/>
            <person name="Kiss B."/>
            <person name="Balint B."/>
            <person name="Kues U."/>
            <person name="Barry K."/>
            <person name="Hegedus J.C."/>
            <person name="Henrissat B."/>
            <person name="Johnson J."/>
            <person name="Lipzen A."/>
            <person name="Ohm R."/>
            <person name="Nagy I."/>
            <person name="Pangilinan J."/>
            <person name="Yan J."/>
            <person name="Xiong Y."/>
            <person name="Grigoriev I.V."/>
            <person name="Hibbett D.S."/>
            <person name="Nagy L.G."/>
        </authorList>
    </citation>
    <scope>NUCLEOTIDE SEQUENCE [LARGE SCALE GENOMIC DNA]</scope>
    <source>
        <strain evidence="1 2">SZMC22713</strain>
    </source>
</reference>
<dbReference type="Proteomes" id="UP000294933">
    <property type="component" value="Unassembled WGS sequence"/>
</dbReference>
<dbReference type="EMBL" id="ML170165">
    <property type="protein sequence ID" value="TDL24778.1"/>
    <property type="molecule type" value="Genomic_DNA"/>
</dbReference>
<gene>
    <name evidence="1" type="ORF">BD410DRAFT_61011</name>
</gene>
<dbReference type="OrthoDB" id="3364132at2759"/>
<dbReference type="VEuPathDB" id="FungiDB:BD410DRAFT_61011"/>
<name>A0A4Y7QC26_9AGAM</name>
<proteinExistence type="predicted"/>
<keyword evidence="2" id="KW-1185">Reference proteome</keyword>
<organism evidence="1 2">
    <name type="scientific">Rickenella mellea</name>
    <dbReference type="NCBI Taxonomy" id="50990"/>
    <lineage>
        <taxon>Eukaryota</taxon>
        <taxon>Fungi</taxon>
        <taxon>Dikarya</taxon>
        <taxon>Basidiomycota</taxon>
        <taxon>Agaricomycotina</taxon>
        <taxon>Agaricomycetes</taxon>
        <taxon>Hymenochaetales</taxon>
        <taxon>Rickenellaceae</taxon>
        <taxon>Rickenella</taxon>
    </lineage>
</organism>
<evidence type="ECO:0000313" key="1">
    <source>
        <dbReference type="EMBL" id="TDL24778.1"/>
    </source>
</evidence>
<evidence type="ECO:0000313" key="2">
    <source>
        <dbReference type="Proteomes" id="UP000294933"/>
    </source>
</evidence>
<protein>
    <submittedName>
        <fullName evidence="1">Uncharacterized protein</fullName>
    </submittedName>
</protein>
<dbReference type="AlphaFoldDB" id="A0A4Y7QC26"/>
<dbReference type="STRING" id="50990.A0A4Y7QC26"/>